<comment type="caution">
    <text evidence="2">The sequence shown here is derived from an EMBL/GenBank/DDBJ whole genome shotgun (WGS) entry which is preliminary data.</text>
</comment>
<gene>
    <name evidence="2" type="ORF">Agub_g1061</name>
</gene>
<sequence>MEEDLYSGIDGGTTAEGLYADLFAETAVSGHHETYLQHKVNELEELLREREAELQVLRSKLCARDQELAKVAAERDTLLRNISCLFNTAKEEMARKQAEINTLRAELAQCSHQHPQQQHLPQQQAGTCLPRQHGSGDSMRPGPHVAPPQWARDSGSQPVRPHQPPQEPPRPRLEGQEAAADAAGRKRSRDGSEERELQQQQPADGHWRSRPHAEDSGSKRSRCDGYGAEASRGAAAGAERSAGSASPGHEVRRSDGGLRRSAMADRSEPGYRASSGGGSSRSDVTMWRRDTSAPRDLGPDGRCSEAGASGELRRDERGSELRRDERGSELRRDERGSELRRDERGSELRRDERGSEHHRSREREERWEAERSRDRRLEGRDPDRGSGREVERGRDEQREGRPGRESGWETERGRERYKGGCDPRDSWRPRDDGRRTGDPDRR</sequence>
<feature type="compositionally biased region" description="Low complexity" evidence="1">
    <location>
        <begin position="227"/>
        <end position="246"/>
    </location>
</feature>
<feature type="compositionally biased region" description="Basic and acidic residues" evidence="1">
    <location>
        <begin position="286"/>
        <end position="303"/>
    </location>
</feature>
<evidence type="ECO:0000313" key="3">
    <source>
        <dbReference type="Proteomes" id="UP001054857"/>
    </source>
</evidence>
<feature type="compositionally biased region" description="Basic and acidic residues" evidence="1">
    <location>
        <begin position="205"/>
        <end position="223"/>
    </location>
</feature>
<proteinExistence type="predicted"/>
<reference evidence="2 3" key="1">
    <citation type="journal article" date="2021" name="Sci. Rep.">
        <title>Genome sequencing of the multicellular alga Astrephomene provides insights into convergent evolution of germ-soma differentiation.</title>
        <authorList>
            <person name="Yamashita S."/>
            <person name="Yamamoto K."/>
            <person name="Matsuzaki R."/>
            <person name="Suzuki S."/>
            <person name="Yamaguchi H."/>
            <person name="Hirooka S."/>
            <person name="Minakuchi Y."/>
            <person name="Miyagishima S."/>
            <person name="Kawachi M."/>
            <person name="Toyoda A."/>
            <person name="Nozaki H."/>
        </authorList>
    </citation>
    <scope>NUCLEOTIDE SEQUENCE [LARGE SCALE GENOMIC DNA]</scope>
    <source>
        <strain evidence="2 3">NIES-4017</strain>
    </source>
</reference>
<organism evidence="2 3">
    <name type="scientific">Astrephomene gubernaculifera</name>
    <dbReference type="NCBI Taxonomy" id="47775"/>
    <lineage>
        <taxon>Eukaryota</taxon>
        <taxon>Viridiplantae</taxon>
        <taxon>Chlorophyta</taxon>
        <taxon>core chlorophytes</taxon>
        <taxon>Chlorophyceae</taxon>
        <taxon>CS clade</taxon>
        <taxon>Chlamydomonadales</taxon>
        <taxon>Astrephomenaceae</taxon>
        <taxon>Astrephomene</taxon>
    </lineage>
</organism>
<name>A0AAD3DGZ2_9CHLO</name>
<evidence type="ECO:0000256" key="1">
    <source>
        <dbReference type="SAM" id="MobiDB-lite"/>
    </source>
</evidence>
<feature type="compositionally biased region" description="Basic and acidic residues" evidence="1">
    <location>
        <begin position="249"/>
        <end position="269"/>
    </location>
</feature>
<keyword evidence="3" id="KW-1185">Reference proteome</keyword>
<evidence type="ECO:0000313" key="2">
    <source>
        <dbReference type="EMBL" id="GFR40493.1"/>
    </source>
</evidence>
<feature type="region of interest" description="Disordered" evidence="1">
    <location>
        <begin position="109"/>
        <end position="442"/>
    </location>
</feature>
<protein>
    <submittedName>
        <fullName evidence="2">Uncharacterized protein</fullName>
    </submittedName>
</protein>
<feature type="compositionally biased region" description="Low complexity" evidence="1">
    <location>
        <begin position="112"/>
        <end position="124"/>
    </location>
</feature>
<feature type="compositionally biased region" description="Basic and acidic residues" evidence="1">
    <location>
        <begin position="311"/>
        <end position="442"/>
    </location>
</feature>
<dbReference type="Proteomes" id="UP001054857">
    <property type="component" value="Unassembled WGS sequence"/>
</dbReference>
<dbReference type="EMBL" id="BMAR01000001">
    <property type="protein sequence ID" value="GFR40493.1"/>
    <property type="molecule type" value="Genomic_DNA"/>
</dbReference>
<accession>A0AAD3DGZ2</accession>
<dbReference type="AlphaFoldDB" id="A0AAD3DGZ2"/>